<dbReference type="GO" id="GO:0004672">
    <property type="term" value="F:protein kinase activity"/>
    <property type="evidence" value="ECO:0007669"/>
    <property type="project" value="InterPro"/>
</dbReference>
<dbReference type="SUPFAM" id="SSF53822">
    <property type="entry name" value="Periplasmic binding protein-like I"/>
    <property type="match status" value="1"/>
</dbReference>
<dbReference type="Gene3D" id="3.40.50.2300">
    <property type="match status" value="2"/>
</dbReference>
<feature type="binding site" evidence="3">
    <location>
        <position position="43"/>
    </location>
    <ligand>
        <name>ATP</name>
        <dbReference type="ChEBI" id="CHEBI:30616"/>
    </ligand>
</feature>
<dbReference type="SMART" id="SM00220">
    <property type="entry name" value="S_TKc"/>
    <property type="match status" value="1"/>
</dbReference>
<evidence type="ECO:0000259" key="5">
    <source>
        <dbReference type="PROSITE" id="PS50011"/>
    </source>
</evidence>
<dbReference type="PANTHER" id="PTHR30483:SF6">
    <property type="entry name" value="PERIPLASMIC BINDING PROTEIN OF ABC TRANSPORTER FOR NATURAL AMINO ACIDS"/>
    <property type="match status" value="1"/>
</dbReference>
<feature type="compositionally biased region" description="Basic and acidic residues" evidence="4">
    <location>
        <begin position="232"/>
        <end position="242"/>
    </location>
</feature>
<dbReference type="PROSITE" id="PS50011">
    <property type="entry name" value="PROTEIN_KINASE_DOM"/>
    <property type="match status" value="1"/>
</dbReference>
<keyword evidence="3" id="KW-0067">ATP-binding</keyword>
<dbReference type="Proteomes" id="UP000198873">
    <property type="component" value="Unassembled WGS sequence"/>
</dbReference>
<keyword evidence="7" id="KW-1185">Reference proteome</keyword>
<dbReference type="CDD" id="cd06342">
    <property type="entry name" value="PBP1_ABC_LIVBP-like"/>
    <property type="match status" value="1"/>
</dbReference>
<evidence type="ECO:0000313" key="7">
    <source>
        <dbReference type="Proteomes" id="UP000198873"/>
    </source>
</evidence>
<dbReference type="AlphaFoldDB" id="A0A1I6VSB2"/>
<evidence type="ECO:0000256" key="3">
    <source>
        <dbReference type="PROSITE-ProRule" id="PRU10141"/>
    </source>
</evidence>
<accession>A0A1I6VSB2</accession>
<keyword evidence="3" id="KW-0547">Nucleotide-binding</keyword>
<feature type="domain" description="Protein kinase" evidence="5">
    <location>
        <begin position="15"/>
        <end position="252"/>
    </location>
</feature>
<reference evidence="7" key="1">
    <citation type="submission" date="2016-10" db="EMBL/GenBank/DDBJ databases">
        <authorList>
            <person name="Varghese N."/>
            <person name="Submissions S."/>
        </authorList>
    </citation>
    <scope>NUCLEOTIDE SEQUENCE [LARGE SCALE GENOMIC DNA]</scope>
    <source>
        <strain evidence="7">CGMCC 4.7047</strain>
    </source>
</reference>
<dbReference type="SUPFAM" id="SSF56112">
    <property type="entry name" value="Protein kinase-like (PK-like)"/>
    <property type="match status" value="1"/>
</dbReference>
<feature type="region of interest" description="Disordered" evidence="4">
    <location>
        <begin position="197"/>
        <end position="272"/>
    </location>
</feature>
<gene>
    <name evidence="6" type="ORF">SAMN05444716_109148</name>
</gene>
<protein>
    <submittedName>
        <fullName evidence="6">ABC-type branched-chain amino acid transport system, substrate-binding protein</fullName>
    </submittedName>
</protein>
<comment type="similarity">
    <text evidence="1">Belongs to the leucine-binding protein family.</text>
</comment>
<dbReference type="InterPro" id="IPR000719">
    <property type="entry name" value="Prot_kinase_dom"/>
</dbReference>
<dbReference type="InterPro" id="IPR017441">
    <property type="entry name" value="Protein_kinase_ATP_BS"/>
</dbReference>
<feature type="compositionally biased region" description="Basic and acidic residues" evidence="4">
    <location>
        <begin position="251"/>
        <end position="260"/>
    </location>
</feature>
<dbReference type="InterPro" id="IPR011009">
    <property type="entry name" value="Kinase-like_dom_sf"/>
</dbReference>
<evidence type="ECO:0000313" key="6">
    <source>
        <dbReference type="EMBL" id="SFT16304.1"/>
    </source>
</evidence>
<organism evidence="6 7">
    <name type="scientific">Streptomyces harbinensis</name>
    <dbReference type="NCBI Taxonomy" id="1176198"/>
    <lineage>
        <taxon>Bacteria</taxon>
        <taxon>Bacillati</taxon>
        <taxon>Actinomycetota</taxon>
        <taxon>Actinomycetes</taxon>
        <taxon>Kitasatosporales</taxon>
        <taxon>Streptomycetaceae</taxon>
        <taxon>Streptomyces</taxon>
    </lineage>
</organism>
<dbReference type="EMBL" id="FPAB01000009">
    <property type="protein sequence ID" value="SFT16304.1"/>
    <property type="molecule type" value="Genomic_DNA"/>
</dbReference>
<dbReference type="InterPro" id="IPR028081">
    <property type="entry name" value="Leu-bd"/>
</dbReference>
<keyword evidence="2" id="KW-0732">Signal</keyword>
<evidence type="ECO:0000256" key="1">
    <source>
        <dbReference type="ARBA" id="ARBA00010062"/>
    </source>
</evidence>
<dbReference type="RefSeq" id="WP_019432699.1">
    <property type="nucleotide sequence ID" value="NZ_FPAB01000009.1"/>
</dbReference>
<dbReference type="STRING" id="1176198.SAMN05444716_109148"/>
<sequence>MEPLRPSDPPRIGGHRLLGRLGEGSTGRVYLARSVGGTPLALKILHRPGRRPAAPVRPPHHPCLIPFLGGGTDLDGTWEAYPYEPGPALSEAVTGYGPLPRQTVRTLGGLLAGGLDALHAAGLAHGAPHPGNVLLAAGGPRLADTARAAPGGDRAADILTLGRTLGYAATGRSPHDPADLADVPRTLLEVLQACLDPDPRMRPTAGDLAGELGGTPATGWLPPPLAAALAERAAHRPREHPDPAPPGRRPGPRDAPRNDTPRAVPDPPPARRGLLALAGGGLLLAGAAAFGSWLLRRADGTPAAAGPAGARWTIGLHADLSGPQARQGRGQHNGITLALEELNEHGNLPFRLALAVRDDVGDPPSAARAAAELAADPAVLVVIGPTGDAVADTAARVYQEAGVPVLTLSAGDFADRADYPTVLHGRPATRATGLTIPRCLAQADPPPSRIGLVDDRGADRHSWLITRAVGSAVDRTRTALVPKVLPAGTEDFAPAAAELLGHGVDAVVYGGPADGAARLARALRDAGWAGTAYATEAALDPVFLADAREAAEGWQFVAGCTDALADPRTGGFAPVHRRRFRQDPEPYAPEGYDAARMVVTAMQRTVEEGESLSRSGVLSRLRALTYHGLTRPLAFDGAGDYAGPGPAAYRYQVQSGRFRFLGPAPGEPGGAGE</sequence>
<dbReference type="InterPro" id="IPR051010">
    <property type="entry name" value="BCAA_transport"/>
</dbReference>
<evidence type="ECO:0000256" key="2">
    <source>
        <dbReference type="ARBA" id="ARBA00022729"/>
    </source>
</evidence>
<dbReference type="PANTHER" id="PTHR30483">
    <property type="entry name" value="LEUCINE-SPECIFIC-BINDING PROTEIN"/>
    <property type="match status" value="1"/>
</dbReference>
<dbReference type="Gene3D" id="1.10.510.10">
    <property type="entry name" value="Transferase(Phosphotransferase) domain 1"/>
    <property type="match status" value="1"/>
</dbReference>
<dbReference type="GO" id="GO:0005524">
    <property type="term" value="F:ATP binding"/>
    <property type="evidence" value="ECO:0007669"/>
    <property type="project" value="UniProtKB-UniRule"/>
</dbReference>
<dbReference type="PROSITE" id="PS00107">
    <property type="entry name" value="PROTEIN_KINASE_ATP"/>
    <property type="match status" value="1"/>
</dbReference>
<name>A0A1I6VSB2_9ACTN</name>
<proteinExistence type="inferred from homology"/>
<evidence type="ECO:0000256" key="4">
    <source>
        <dbReference type="SAM" id="MobiDB-lite"/>
    </source>
</evidence>
<dbReference type="Pfam" id="PF13458">
    <property type="entry name" value="Peripla_BP_6"/>
    <property type="match status" value="1"/>
</dbReference>
<dbReference type="InterPro" id="IPR028082">
    <property type="entry name" value="Peripla_BP_I"/>
</dbReference>